<proteinExistence type="predicted"/>
<dbReference type="InterPro" id="IPR017441">
    <property type="entry name" value="Protein_kinase_ATP_BS"/>
</dbReference>
<organism evidence="7 8">
    <name type="scientific">Actinoplanes couchii</name>
    <dbReference type="NCBI Taxonomy" id="403638"/>
    <lineage>
        <taxon>Bacteria</taxon>
        <taxon>Bacillati</taxon>
        <taxon>Actinomycetota</taxon>
        <taxon>Actinomycetes</taxon>
        <taxon>Micromonosporales</taxon>
        <taxon>Micromonosporaceae</taxon>
        <taxon>Actinoplanes</taxon>
    </lineage>
</organism>
<dbReference type="Pfam" id="PF00069">
    <property type="entry name" value="Pkinase"/>
    <property type="match status" value="1"/>
</dbReference>
<gene>
    <name evidence="7" type="ORF">Aco03nite_056650</name>
</gene>
<accession>A0ABQ3XFJ1</accession>
<reference evidence="7 8" key="1">
    <citation type="submission" date="2021-01" db="EMBL/GenBank/DDBJ databases">
        <title>Whole genome shotgun sequence of Actinoplanes couchii NBRC 106145.</title>
        <authorList>
            <person name="Komaki H."/>
            <person name="Tamura T."/>
        </authorList>
    </citation>
    <scope>NUCLEOTIDE SEQUENCE [LARGE SCALE GENOMIC DNA]</scope>
    <source>
        <strain evidence="7 8">NBRC 106145</strain>
    </source>
</reference>
<sequence length="553" mass="57576">MTSRPGPATLGPYQLLRLLGEGGMGAVHLARDPSGTLVAIKVIKAEHARDPGFRARFRSEVNRAREVPPFCTAEVLDADPDHETPYLVVEYVDGPNLGELIRQQGPLRGGSLHSVAVGVASALVAIHSAGIVHRDLKPANVLFSLGSPKVIDFGIAKALEATSHHTQGQEVLGTLSYMAPERFAPGADQNLTPAADVFAWGAIVAYAASGRNPFAGDNPAATAGRILTQAPDLTALPPSLAGIVERALAKDPAQRPTARDLLLELTAGPLSEDSTVRLRGAASPLRGAASRLRGAASRLRGAASHGTGGRVIASAAVAVLLTVGGAFAGSRLGQRSTSTTAAAPSPSVRISTVAPGPVPTATLSAGGLFDPLTTAALWKPFRSDSGTCDFSGGLVVRTAAEVDCDSGPSRAFKGDTHIEVRAEISAGACAYVKFRYDEAGQNGYHVIVCATHVSVQFRNDGRFDHADIRNSDEGNLPELDIEENGPHLIKVDIVRGVAKVTVAGKRVLTSDLSRGRESGPRHKSGLITFGASAYNIPAGQVTFRDARVTVDQA</sequence>
<evidence type="ECO:0000313" key="7">
    <source>
        <dbReference type="EMBL" id="GID57261.1"/>
    </source>
</evidence>
<dbReference type="PANTHER" id="PTHR43289">
    <property type="entry name" value="MITOGEN-ACTIVATED PROTEIN KINASE KINASE KINASE 20-RELATED"/>
    <property type="match status" value="1"/>
</dbReference>
<evidence type="ECO:0000256" key="4">
    <source>
        <dbReference type="ARBA" id="ARBA00022840"/>
    </source>
</evidence>
<dbReference type="InterPro" id="IPR008271">
    <property type="entry name" value="Ser/Thr_kinase_AS"/>
</dbReference>
<keyword evidence="8" id="KW-1185">Reference proteome</keyword>
<dbReference type="PANTHER" id="PTHR43289:SF34">
    <property type="entry name" value="SERINE_THREONINE-PROTEIN KINASE YBDM-RELATED"/>
    <property type="match status" value="1"/>
</dbReference>
<dbReference type="SUPFAM" id="SSF56112">
    <property type="entry name" value="Protein kinase-like (PK-like)"/>
    <property type="match status" value="1"/>
</dbReference>
<dbReference type="CDD" id="cd14014">
    <property type="entry name" value="STKc_PknB_like"/>
    <property type="match status" value="1"/>
</dbReference>
<dbReference type="Gene3D" id="1.10.510.10">
    <property type="entry name" value="Transferase(Phosphotransferase) domain 1"/>
    <property type="match status" value="1"/>
</dbReference>
<keyword evidence="2 5" id="KW-0547">Nucleotide-binding</keyword>
<evidence type="ECO:0000259" key="6">
    <source>
        <dbReference type="PROSITE" id="PS50011"/>
    </source>
</evidence>
<dbReference type="InterPro" id="IPR000719">
    <property type="entry name" value="Prot_kinase_dom"/>
</dbReference>
<dbReference type="PROSITE" id="PS50011">
    <property type="entry name" value="PROTEIN_KINASE_DOM"/>
    <property type="match status" value="1"/>
</dbReference>
<evidence type="ECO:0000256" key="3">
    <source>
        <dbReference type="ARBA" id="ARBA00022777"/>
    </source>
</evidence>
<dbReference type="SMART" id="SM00220">
    <property type="entry name" value="S_TKc"/>
    <property type="match status" value="1"/>
</dbReference>
<evidence type="ECO:0000313" key="8">
    <source>
        <dbReference type="Proteomes" id="UP000612282"/>
    </source>
</evidence>
<evidence type="ECO:0000256" key="1">
    <source>
        <dbReference type="ARBA" id="ARBA00022679"/>
    </source>
</evidence>
<protein>
    <recommendedName>
        <fullName evidence="6">Protein kinase domain-containing protein</fullName>
    </recommendedName>
</protein>
<dbReference type="RefSeq" id="WP_203799828.1">
    <property type="nucleotide sequence ID" value="NZ_BAAAQE010000092.1"/>
</dbReference>
<comment type="caution">
    <text evidence="7">The sequence shown here is derived from an EMBL/GenBank/DDBJ whole genome shotgun (WGS) entry which is preliminary data.</text>
</comment>
<feature type="domain" description="Protein kinase" evidence="6">
    <location>
        <begin position="13"/>
        <end position="267"/>
    </location>
</feature>
<dbReference type="EMBL" id="BOMG01000071">
    <property type="protein sequence ID" value="GID57261.1"/>
    <property type="molecule type" value="Genomic_DNA"/>
</dbReference>
<dbReference type="Gene3D" id="3.30.200.20">
    <property type="entry name" value="Phosphorylase Kinase, domain 1"/>
    <property type="match status" value="1"/>
</dbReference>
<keyword evidence="1" id="KW-0808">Transferase</keyword>
<evidence type="ECO:0000256" key="2">
    <source>
        <dbReference type="ARBA" id="ARBA00022741"/>
    </source>
</evidence>
<dbReference type="Proteomes" id="UP000612282">
    <property type="component" value="Unassembled WGS sequence"/>
</dbReference>
<dbReference type="PROSITE" id="PS00108">
    <property type="entry name" value="PROTEIN_KINASE_ST"/>
    <property type="match status" value="1"/>
</dbReference>
<dbReference type="InterPro" id="IPR011009">
    <property type="entry name" value="Kinase-like_dom_sf"/>
</dbReference>
<name>A0ABQ3XFJ1_9ACTN</name>
<keyword evidence="3" id="KW-0418">Kinase</keyword>
<dbReference type="PROSITE" id="PS00107">
    <property type="entry name" value="PROTEIN_KINASE_ATP"/>
    <property type="match status" value="1"/>
</dbReference>
<keyword evidence="4 5" id="KW-0067">ATP-binding</keyword>
<feature type="binding site" evidence="5">
    <location>
        <position position="41"/>
    </location>
    <ligand>
        <name>ATP</name>
        <dbReference type="ChEBI" id="CHEBI:30616"/>
    </ligand>
</feature>
<evidence type="ECO:0000256" key="5">
    <source>
        <dbReference type="PROSITE-ProRule" id="PRU10141"/>
    </source>
</evidence>